<dbReference type="EC" id="2.7.1.40" evidence="3 12"/>
<dbReference type="SUPFAM" id="SSF51621">
    <property type="entry name" value="Phosphoenolpyruvate/pyruvate domain"/>
    <property type="match status" value="1"/>
</dbReference>
<keyword evidence="5" id="KW-0479">Metal-binding</keyword>
<evidence type="ECO:0000256" key="6">
    <source>
        <dbReference type="ARBA" id="ARBA00022741"/>
    </source>
</evidence>
<evidence type="ECO:0000313" key="15">
    <source>
        <dbReference type="Proteomes" id="UP000839052"/>
    </source>
</evidence>
<reference evidence="14 15" key="1">
    <citation type="submission" date="2021-10" db="EMBL/GenBank/DDBJ databases">
        <authorList>
            <person name="Koch H."/>
        </authorList>
    </citation>
    <scope>NUCLEOTIDE SEQUENCE [LARGE SCALE GENOMIC DNA]</scope>
    <source>
        <strain evidence="14">6680</strain>
    </source>
</reference>
<evidence type="ECO:0000256" key="10">
    <source>
        <dbReference type="ARBA" id="ARBA00023152"/>
    </source>
</evidence>
<gene>
    <name evidence="14" type="ORF">NTG6680_0046</name>
</gene>
<name>A0ABN8AEY2_9PROT</name>
<evidence type="ECO:0000256" key="4">
    <source>
        <dbReference type="ARBA" id="ARBA00022679"/>
    </source>
</evidence>
<proteinExistence type="inferred from homology"/>
<evidence type="ECO:0000256" key="3">
    <source>
        <dbReference type="ARBA" id="ARBA00012142"/>
    </source>
</evidence>
<evidence type="ECO:0000256" key="11">
    <source>
        <dbReference type="ARBA" id="ARBA00023317"/>
    </source>
</evidence>
<evidence type="ECO:0000256" key="12">
    <source>
        <dbReference type="RuleBase" id="RU000504"/>
    </source>
</evidence>
<comment type="pathway">
    <text evidence="1 12">Carbohydrate degradation; glycolysis; pyruvate from D-glyceraldehyde 3-phosphate: step 5/5.</text>
</comment>
<comment type="catalytic activity">
    <reaction evidence="12">
        <text>pyruvate + ATP = phosphoenolpyruvate + ADP + H(+)</text>
        <dbReference type="Rhea" id="RHEA:18157"/>
        <dbReference type="ChEBI" id="CHEBI:15361"/>
        <dbReference type="ChEBI" id="CHEBI:15378"/>
        <dbReference type="ChEBI" id="CHEBI:30616"/>
        <dbReference type="ChEBI" id="CHEBI:58702"/>
        <dbReference type="ChEBI" id="CHEBI:456216"/>
        <dbReference type="EC" id="2.7.1.40"/>
    </reaction>
</comment>
<feature type="domain" description="Pyruvate kinase barrel" evidence="13">
    <location>
        <begin position="6"/>
        <end position="79"/>
    </location>
</feature>
<keyword evidence="9 12" id="KW-0460">Magnesium</keyword>
<dbReference type="PRINTS" id="PR01050">
    <property type="entry name" value="PYRUVTKNASE"/>
</dbReference>
<dbReference type="InterPro" id="IPR040442">
    <property type="entry name" value="Pyrv_kinase-like_dom_sf"/>
</dbReference>
<evidence type="ECO:0000259" key="13">
    <source>
        <dbReference type="Pfam" id="PF00224"/>
    </source>
</evidence>
<dbReference type="InterPro" id="IPR001697">
    <property type="entry name" value="Pyr_Knase"/>
</dbReference>
<keyword evidence="7 12" id="KW-0418">Kinase</keyword>
<evidence type="ECO:0000256" key="5">
    <source>
        <dbReference type="ARBA" id="ARBA00022723"/>
    </source>
</evidence>
<evidence type="ECO:0000256" key="1">
    <source>
        <dbReference type="ARBA" id="ARBA00004997"/>
    </source>
</evidence>
<dbReference type="PANTHER" id="PTHR11817">
    <property type="entry name" value="PYRUVATE KINASE"/>
    <property type="match status" value="1"/>
</dbReference>
<keyword evidence="4 12" id="KW-0808">Transferase</keyword>
<dbReference type="InterPro" id="IPR015793">
    <property type="entry name" value="Pyrv_Knase_brl"/>
</dbReference>
<keyword evidence="6" id="KW-0547">Nucleotide-binding</keyword>
<keyword evidence="10 12" id="KW-0324">Glycolysis</keyword>
<evidence type="ECO:0000256" key="8">
    <source>
        <dbReference type="ARBA" id="ARBA00022840"/>
    </source>
</evidence>
<dbReference type="Gene3D" id="3.20.20.60">
    <property type="entry name" value="Phosphoenolpyruvate-binding domains"/>
    <property type="match status" value="1"/>
</dbReference>
<dbReference type="Proteomes" id="UP000839052">
    <property type="component" value="Chromosome"/>
</dbReference>
<dbReference type="InterPro" id="IPR015813">
    <property type="entry name" value="Pyrv/PenolPyrv_kinase-like_dom"/>
</dbReference>
<dbReference type="GO" id="GO:0016301">
    <property type="term" value="F:kinase activity"/>
    <property type="evidence" value="ECO:0007669"/>
    <property type="project" value="UniProtKB-KW"/>
</dbReference>
<evidence type="ECO:0000256" key="7">
    <source>
        <dbReference type="ARBA" id="ARBA00022777"/>
    </source>
</evidence>
<keyword evidence="11 14" id="KW-0670">Pyruvate</keyword>
<evidence type="ECO:0000313" key="14">
    <source>
        <dbReference type="EMBL" id="CAG9931299.1"/>
    </source>
</evidence>
<dbReference type="Pfam" id="PF00224">
    <property type="entry name" value="PK"/>
    <property type="match status" value="1"/>
</dbReference>
<keyword evidence="15" id="KW-1185">Reference proteome</keyword>
<comment type="similarity">
    <text evidence="2 12">Belongs to the pyruvate kinase family.</text>
</comment>
<evidence type="ECO:0000256" key="9">
    <source>
        <dbReference type="ARBA" id="ARBA00022842"/>
    </source>
</evidence>
<sequence length="122" mass="13616">MRSPATFGVMIARGDLAVECSYQRLAEVQEEILWICEAAHVPVIWATQVLENLAKNGIPSRAEISDAALGNQAECVMLNKGEHILQAVETLNGILCRMQSHQNKKSSMMRKLKLAQFFHLHS</sequence>
<evidence type="ECO:0000256" key="2">
    <source>
        <dbReference type="ARBA" id="ARBA00008663"/>
    </source>
</evidence>
<organism evidence="14 15">
    <name type="scientific">Candidatus Nitrotoga arctica</name>
    <dbReference type="NCBI Taxonomy" id="453162"/>
    <lineage>
        <taxon>Bacteria</taxon>
        <taxon>Pseudomonadati</taxon>
        <taxon>Pseudomonadota</taxon>
        <taxon>Betaproteobacteria</taxon>
        <taxon>Nitrosomonadales</taxon>
        <taxon>Gallionellaceae</taxon>
        <taxon>Candidatus Nitrotoga</taxon>
    </lineage>
</organism>
<protein>
    <recommendedName>
        <fullName evidence="3 12">Pyruvate kinase</fullName>
        <ecNumber evidence="3 12">2.7.1.40</ecNumber>
    </recommendedName>
</protein>
<dbReference type="EMBL" id="OU912926">
    <property type="protein sequence ID" value="CAG9931299.1"/>
    <property type="molecule type" value="Genomic_DNA"/>
</dbReference>
<keyword evidence="8" id="KW-0067">ATP-binding</keyword>
<accession>A0ABN8AEY2</accession>